<dbReference type="InterPro" id="IPR052543">
    <property type="entry name" value="HTH_Metal-responsive_Reg"/>
</dbReference>
<dbReference type="CDD" id="cd00090">
    <property type="entry name" value="HTH_ARSR"/>
    <property type="match status" value="1"/>
</dbReference>
<accession>A0ABV9CKS0</accession>
<dbReference type="InterPro" id="IPR001845">
    <property type="entry name" value="HTH_ArsR_DNA-bd_dom"/>
</dbReference>
<dbReference type="PANTHER" id="PTHR39168:SF2">
    <property type="entry name" value="HTH-TYPE TRANSCRIPTIONAL REGULATOR CMTR"/>
    <property type="match status" value="1"/>
</dbReference>
<dbReference type="PROSITE" id="PS50987">
    <property type="entry name" value="HTH_ARSR_2"/>
    <property type="match status" value="1"/>
</dbReference>
<feature type="domain" description="HTH arsR-type" evidence="1">
    <location>
        <begin position="7"/>
        <end position="102"/>
    </location>
</feature>
<dbReference type="EMBL" id="JBHSFP010000018">
    <property type="protein sequence ID" value="MFC4533844.1"/>
    <property type="molecule type" value="Genomic_DNA"/>
</dbReference>
<dbReference type="InterPro" id="IPR011991">
    <property type="entry name" value="ArsR-like_HTH"/>
</dbReference>
<dbReference type="RefSeq" id="WP_380843684.1">
    <property type="nucleotide sequence ID" value="NZ_JBHSFP010000018.1"/>
</dbReference>
<evidence type="ECO:0000313" key="3">
    <source>
        <dbReference type="Proteomes" id="UP001596004"/>
    </source>
</evidence>
<evidence type="ECO:0000313" key="2">
    <source>
        <dbReference type="EMBL" id="MFC4533844.1"/>
    </source>
</evidence>
<comment type="caution">
    <text evidence="2">The sequence shown here is derived from an EMBL/GenBank/DDBJ whole genome shotgun (WGS) entry which is preliminary data.</text>
</comment>
<protein>
    <submittedName>
        <fullName evidence="2">ArsR/SmtB family transcription factor</fullName>
    </submittedName>
</protein>
<dbReference type="InterPro" id="IPR036388">
    <property type="entry name" value="WH-like_DNA-bd_sf"/>
</dbReference>
<keyword evidence="3" id="KW-1185">Reference proteome</keyword>
<organism evidence="2 3">
    <name type="scientific">Sphaerisporangium dianthi</name>
    <dbReference type="NCBI Taxonomy" id="1436120"/>
    <lineage>
        <taxon>Bacteria</taxon>
        <taxon>Bacillati</taxon>
        <taxon>Actinomycetota</taxon>
        <taxon>Actinomycetes</taxon>
        <taxon>Streptosporangiales</taxon>
        <taxon>Streptosporangiaceae</taxon>
        <taxon>Sphaerisporangium</taxon>
    </lineage>
</organism>
<reference evidence="3" key="1">
    <citation type="journal article" date="2019" name="Int. J. Syst. Evol. Microbiol.">
        <title>The Global Catalogue of Microorganisms (GCM) 10K type strain sequencing project: providing services to taxonomists for standard genome sequencing and annotation.</title>
        <authorList>
            <consortium name="The Broad Institute Genomics Platform"/>
            <consortium name="The Broad Institute Genome Sequencing Center for Infectious Disease"/>
            <person name="Wu L."/>
            <person name="Ma J."/>
        </authorList>
    </citation>
    <scope>NUCLEOTIDE SEQUENCE [LARGE SCALE GENOMIC DNA]</scope>
    <source>
        <strain evidence="3">CGMCC 4.7132</strain>
    </source>
</reference>
<dbReference type="PRINTS" id="PR00778">
    <property type="entry name" value="HTHARSR"/>
</dbReference>
<dbReference type="SUPFAM" id="SSF46785">
    <property type="entry name" value="Winged helix' DNA-binding domain"/>
    <property type="match status" value="1"/>
</dbReference>
<dbReference type="SMART" id="SM00418">
    <property type="entry name" value="HTH_ARSR"/>
    <property type="match status" value="1"/>
</dbReference>
<gene>
    <name evidence="2" type="ORF">ACFO60_24040</name>
</gene>
<sequence length="249" mass="25904">MGEWIDAREPVLGSAISLARELADPVRLTALQLLSAEGPHTLSQLADVLAISAPRMSNHLARLRAAGLVTVEHTGRHAVYRVASPGLGDVLTALARYAHADLAVRPGRPRAADDIAHTCYDHAAGLLGVSVFATLVERGALRPPDGRDSALTLGAGAAFFADLGVDVAAVDTRRRKLATACLDRTHRLPHLGGVLGKAVLDAFVARGLIEPREGARELAVTPLGDSVLPTLLPGFTSMTATPAVSAPAP</sequence>
<dbReference type="NCBIfam" id="NF033788">
    <property type="entry name" value="HTH_metalloreg"/>
    <property type="match status" value="1"/>
</dbReference>
<evidence type="ECO:0000259" key="1">
    <source>
        <dbReference type="PROSITE" id="PS50987"/>
    </source>
</evidence>
<dbReference type="Pfam" id="PF12840">
    <property type="entry name" value="HTH_20"/>
    <property type="match status" value="1"/>
</dbReference>
<dbReference type="Proteomes" id="UP001596004">
    <property type="component" value="Unassembled WGS sequence"/>
</dbReference>
<name>A0ABV9CKS0_9ACTN</name>
<proteinExistence type="predicted"/>
<dbReference type="Gene3D" id="1.10.10.10">
    <property type="entry name" value="Winged helix-like DNA-binding domain superfamily/Winged helix DNA-binding domain"/>
    <property type="match status" value="1"/>
</dbReference>
<dbReference type="PANTHER" id="PTHR39168">
    <property type="entry name" value="TRANSCRIPTIONAL REGULATOR-RELATED"/>
    <property type="match status" value="1"/>
</dbReference>
<dbReference type="InterPro" id="IPR036390">
    <property type="entry name" value="WH_DNA-bd_sf"/>
</dbReference>